<name>A0AB37A004_9BACT</name>
<proteinExistence type="predicted"/>
<evidence type="ECO:0000313" key="1">
    <source>
        <dbReference type="EMBL" id="PPK62856.1"/>
    </source>
</evidence>
<dbReference type="EMBL" id="PTIW01000001">
    <property type="protein sequence ID" value="PPK62856.1"/>
    <property type="molecule type" value="Genomic_DNA"/>
</dbReference>
<dbReference type="AlphaFoldDB" id="A0AB37A004"/>
<dbReference type="Proteomes" id="UP000239861">
    <property type="component" value="Unassembled WGS sequence"/>
</dbReference>
<comment type="caution">
    <text evidence="1">The sequence shown here is derived from an EMBL/GenBank/DDBJ whole genome shotgun (WGS) entry which is preliminary data.</text>
</comment>
<reference evidence="1 2" key="1">
    <citation type="submission" date="2018-02" db="EMBL/GenBank/DDBJ databases">
        <title>Subsurface microbial communities from deep shales in Ohio and West Virginia, USA.</title>
        <authorList>
            <person name="Wrighton K."/>
        </authorList>
    </citation>
    <scope>NUCLEOTIDE SEQUENCE [LARGE SCALE GENOMIC DNA]</scope>
    <source>
        <strain evidence="1 2">MARC-MIP3H16</strain>
    </source>
</reference>
<protein>
    <submittedName>
        <fullName evidence="1">Uncharacterized protein</fullName>
    </submittedName>
</protein>
<evidence type="ECO:0000313" key="2">
    <source>
        <dbReference type="Proteomes" id="UP000239861"/>
    </source>
</evidence>
<gene>
    <name evidence="1" type="ORF">B0F89_10154</name>
</gene>
<dbReference type="RefSeq" id="WP_104411556.1">
    <property type="nucleotide sequence ID" value="NZ_PTIW01000001.1"/>
</dbReference>
<organism evidence="1 2">
    <name type="scientific">Malaciobacter marinus</name>
    <dbReference type="NCBI Taxonomy" id="505249"/>
    <lineage>
        <taxon>Bacteria</taxon>
        <taxon>Pseudomonadati</taxon>
        <taxon>Campylobacterota</taxon>
        <taxon>Epsilonproteobacteria</taxon>
        <taxon>Campylobacterales</taxon>
        <taxon>Arcobacteraceae</taxon>
        <taxon>Malaciobacter</taxon>
    </lineage>
</organism>
<sequence length="61" mass="7340">MKEKEYPYEKIYFLPLKENKTYLKDIKKLLKKKLISKTMNLSSKSNLSFEKLSKIDLIINK</sequence>
<accession>A0AB37A004</accession>